<keyword evidence="3" id="KW-1185">Reference proteome</keyword>
<proteinExistence type="predicted"/>
<dbReference type="GO" id="GO:0016747">
    <property type="term" value="F:acyltransferase activity, transferring groups other than amino-acyl groups"/>
    <property type="evidence" value="ECO:0007669"/>
    <property type="project" value="InterPro"/>
</dbReference>
<evidence type="ECO:0000313" key="3">
    <source>
        <dbReference type="Proteomes" id="UP001140949"/>
    </source>
</evidence>
<dbReference type="PANTHER" id="PTHR46067:SF27">
    <property type="entry name" value="ACYL-COA N-ACYLTRANSFERASES (NAT) SUPERFAMILY PROTEIN"/>
    <property type="match status" value="1"/>
</dbReference>
<dbReference type="EMBL" id="JANAVB010041219">
    <property type="protein sequence ID" value="KAJ6796803.1"/>
    <property type="molecule type" value="Genomic_DNA"/>
</dbReference>
<comment type="caution">
    <text evidence="2">The sequence shown here is derived from an EMBL/GenBank/DDBJ whole genome shotgun (WGS) entry which is preliminary data.</text>
</comment>
<dbReference type="InterPro" id="IPR016181">
    <property type="entry name" value="Acyl_CoA_acyltransferase"/>
</dbReference>
<feature type="domain" description="N-acetyltransferase" evidence="1">
    <location>
        <begin position="28"/>
        <end position="191"/>
    </location>
</feature>
<sequence>MEGSSVEHLTKQFDDLKKNAATPAPPSISLRPFSLTDVDDVMVWASDEKASHYTNYDAFTDKQALLEYMKETVLPHPWYRAICVDGGGPVGAVLLKPGADGARDCRKGELGYVVGTTHWGRGIATAAVKAAMGRVFEEVEGLERVEALVAVENKASQRVLEKAGFEREGTMRKYRVHKGSSRDMVMYSFLID</sequence>
<dbReference type="Gene3D" id="3.40.630.30">
    <property type="match status" value="1"/>
</dbReference>
<reference evidence="2" key="1">
    <citation type="journal article" date="2023" name="GigaByte">
        <title>Genome assembly of the bearded iris, Iris pallida Lam.</title>
        <authorList>
            <person name="Bruccoleri R.E."/>
            <person name="Oakeley E.J."/>
            <person name="Faust A.M.E."/>
            <person name="Altorfer M."/>
            <person name="Dessus-Babus S."/>
            <person name="Burckhardt D."/>
            <person name="Oertli M."/>
            <person name="Naumann U."/>
            <person name="Petersen F."/>
            <person name="Wong J."/>
        </authorList>
    </citation>
    <scope>NUCLEOTIDE SEQUENCE</scope>
    <source>
        <strain evidence="2">GSM-AAB239-AS_SAM_17_03QT</strain>
    </source>
</reference>
<evidence type="ECO:0000259" key="1">
    <source>
        <dbReference type="PROSITE" id="PS51186"/>
    </source>
</evidence>
<accession>A0AAX6DYG9</accession>
<protein>
    <submittedName>
        <fullName evidence="2">Uncharacterized N-acetyltransferase p20</fullName>
    </submittedName>
</protein>
<name>A0AAX6DYG9_IRIPA</name>
<reference evidence="2" key="2">
    <citation type="submission" date="2023-04" db="EMBL/GenBank/DDBJ databases">
        <authorList>
            <person name="Bruccoleri R.E."/>
            <person name="Oakeley E.J."/>
            <person name="Faust A.-M."/>
            <person name="Dessus-Babus S."/>
            <person name="Altorfer M."/>
            <person name="Burckhardt D."/>
            <person name="Oertli M."/>
            <person name="Naumann U."/>
            <person name="Petersen F."/>
            <person name="Wong J."/>
        </authorList>
    </citation>
    <scope>NUCLEOTIDE SEQUENCE</scope>
    <source>
        <strain evidence="2">GSM-AAB239-AS_SAM_17_03QT</strain>
        <tissue evidence="2">Leaf</tissue>
    </source>
</reference>
<organism evidence="2 3">
    <name type="scientific">Iris pallida</name>
    <name type="common">Sweet iris</name>
    <dbReference type="NCBI Taxonomy" id="29817"/>
    <lineage>
        <taxon>Eukaryota</taxon>
        <taxon>Viridiplantae</taxon>
        <taxon>Streptophyta</taxon>
        <taxon>Embryophyta</taxon>
        <taxon>Tracheophyta</taxon>
        <taxon>Spermatophyta</taxon>
        <taxon>Magnoliopsida</taxon>
        <taxon>Liliopsida</taxon>
        <taxon>Asparagales</taxon>
        <taxon>Iridaceae</taxon>
        <taxon>Iridoideae</taxon>
        <taxon>Irideae</taxon>
        <taxon>Iris</taxon>
    </lineage>
</organism>
<dbReference type="Proteomes" id="UP001140949">
    <property type="component" value="Unassembled WGS sequence"/>
</dbReference>
<evidence type="ECO:0000313" key="2">
    <source>
        <dbReference type="EMBL" id="KAJ6796803.1"/>
    </source>
</evidence>
<dbReference type="Pfam" id="PF13302">
    <property type="entry name" value="Acetyltransf_3"/>
    <property type="match status" value="1"/>
</dbReference>
<dbReference type="PROSITE" id="PS51186">
    <property type="entry name" value="GNAT"/>
    <property type="match status" value="1"/>
</dbReference>
<dbReference type="AlphaFoldDB" id="A0AAX6DYG9"/>
<gene>
    <name evidence="2" type="ORF">M6B38_220340</name>
</gene>
<dbReference type="PANTHER" id="PTHR46067">
    <property type="entry name" value="ACYL-COA N-ACYLTRANSFERASES (NAT) SUPERFAMILY PROTEIN"/>
    <property type="match status" value="1"/>
</dbReference>
<dbReference type="InterPro" id="IPR000182">
    <property type="entry name" value="GNAT_dom"/>
</dbReference>
<dbReference type="SUPFAM" id="SSF55729">
    <property type="entry name" value="Acyl-CoA N-acyltransferases (Nat)"/>
    <property type="match status" value="1"/>
</dbReference>